<dbReference type="Proteomes" id="UP000241193">
    <property type="component" value="Unassembled WGS sequence"/>
</dbReference>
<feature type="transmembrane region" description="Helical" evidence="1">
    <location>
        <begin position="323"/>
        <end position="347"/>
    </location>
</feature>
<dbReference type="InterPro" id="IPR035919">
    <property type="entry name" value="EAL_sf"/>
</dbReference>
<feature type="domain" description="GGDEF" evidence="6">
    <location>
        <begin position="559"/>
        <end position="692"/>
    </location>
</feature>
<dbReference type="SMART" id="SM00091">
    <property type="entry name" value="PAS"/>
    <property type="match status" value="1"/>
</dbReference>
<keyword evidence="1" id="KW-1133">Transmembrane helix</keyword>
<dbReference type="SUPFAM" id="SSF55785">
    <property type="entry name" value="PYP-like sensor domain (PAS domain)"/>
    <property type="match status" value="1"/>
</dbReference>
<evidence type="ECO:0000313" key="7">
    <source>
        <dbReference type="EMBL" id="PTD98059.1"/>
    </source>
</evidence>
<dbReference type="SMART" id="SM00304">
    <property type="entry name" value="HAMP"/>
    <property type="match status" value="1"/>
</dbReference>
<dbReference type="InterPro" id="IPR000160">
    <property type="entry name" value="GGDEF_dom"/>
</dbReference>
<dbReference type="Pfam" id="PF00563">
    <property type="entry name" value="EAL"/>
    <property type="match status" value="1"/>
</dbReference>
<dbReference type="InterPro" id="IPR001610">
    <property type="entry name" value="PAC"/>
</dbReference>
<protein>
    <recommendedName>
        <fullName evidence="9">Diguanylate cyclase/phosphodiesterase with PAS/PAC sensor(S)</fullName>
    </recommendedName>
</protein>
<reference evidence="7 8" key="2">
    <citation type="submission" date="2018-04" db="EMBL/GenBank/DDBJ databases">
        <title>Thauera lacus sp. nov., isolated from an saline lake in Inner Mongolia, China.</title>
        <authorList>
            <person name="Liang Q.-Y."/>
        </authorList>
    </citation>
    <scope>NUCLEOTIDE SEQUENCE [LARGE SCALE GENOMIC DNA]</scope>
    <source>
        <strain evidence="7 8">D20</strain>
    </source>
</reference>
<dbReference type="InterPro" id="IPR000014">
    <property type="entry name" value="PAS"/>
</dbReference>
<dbReference type="CDD" id="cd01949">
    <property type="entry name" value="GGDEF"/>
    <property type="match status" value="1"/>
</dbReference>
<dbReference type="OrthoDB" id="9804951at2"/>
<dbReference type="PANTHER" id="PTHR44757">
    <property type="entry name" value="DIGUANYLATE CYCLASE DGCP"/>
    <property type="match status" value="1"/>
</dbReference>
<dbReference type="InterPro" id="IPR001633">
    <property type="entry name" value="EAL_dom"/>
</dbReference>
<comment type="caution">
    <text evidence="7">The sequence shown here is derived from an EMBL/GenBank/DDBJ whole genome shotgun (WGS) entry which is preliminary data.</text>
</comment>
<gene>
    <name evidence="7" type="ORF">C8261_01180</name>
</gene>
<dbReference type="FunFam" id="3.30.70.270:FF:000001">
    <property type="entry name" value="Diguanylate cyclase domain protein"/>
    <property type="match status" value="1"/>
</dbReference>
<dbReference type="SUPFAM" id="SSF55073">
    <property type="entry name" value="Nucleotide cyclase"/>
    <property type="match status" value="1"/>
</dbReference>
<dbReference type="Gene3D" id="3.30.70.270">
    <property type="match status" value="1"/>
</dbReference>
<dbReference type="PROSITE" id="PS50885">
    <property type="entry name" value="HAMP"/>
    <property type="match status" value="1"/>
</dbReference>
<dbReference type="GO" id="GO:0007165">
    <property type="term" value="P:signal transduction"/>
    <property type="evidence" value="ECO:0007669"/>
    <property type="project" value="InterPro"/>
</dbReference>
<accession>A0A2T4IJV8</accession>
<dbReference type="SMART" id="SM00267">
    <property type="entry name" value="GGDEF"/>
    <property type="match status" value="1"/>
</dbReference>
<evidence type="ECO:0000259" key="2">
    <source>
        <dbReference type="PROSITE" id="PS50112"/>
    </source>
</evidence>
<dbReference type="SMART" id="SM00052">
    <property type="entry name" value="EAL"/>
    <property type="match status" value="1"/>
</dbReference>
<proteinExistence type="predicted"/>
<dbReference type="Pfam" id="PF13426">
    <property type="entry name" value="PAS_9"/>
    <property type="match status" value="1"/>
</dbReference>
<dbReference type="InterPro" id="IPR029787">
    <property type="entry name" value="Nucleotide_cyclase"/>
</dbReference>
<dbReference type="PANTHER" id="PTHR44757:SF2">
    <property type="entry name" value="BIOFILM ARCHITECTURE MAINTENANCE PROTEIN MBAA"/>
    <property type="match status" value="1"/>
</dbReference>
<dbReference type="SUPFAM" id="SSF141868">
    <property type="entry name" value="EAL domain-like"/>
    <property type="match status" value="1"/>
</dbReference>
<evidence type="ECO:0000259" key="3">
    <source>
        <dbReference type="PROSITE" id="PS50113"/>
    </source>
</evidence>
<dbReference type="Pfam" id="PF00990">
    <property type="entry name" value="GGDEF"/>
    <property type="match status" value="1"/>
</dbReference>
<dbReference type="SUPFAM" id="SSF158472">
    <property type="entry name" value="HAMP domain-like"/>
    <property type="match status" value="1"/>
</dbReference>
<feature type="domain" description="PAS" evidence="2">
    <location>
        <begin position="402"/>
        <end position="448"/>
    </location>
</feature>
<keyword evidence="8" id="KW-1185">Reference proteome</keyword>
<dbReference type="InterPro" id="IPR003660">
    <property type="entry name" value="HAMP_dom"/>
</dbReference>
<feature type="domain" description="EAL" evidence="4">
    <location>
        <begin position="701"/>
        <end position="955"/>
    </location>
</feature>
<dbReference type="SMART" id="SM00086">
    <property type="entry name" value="PAC"/>
    <property type="match status" value="1"/>
</dbReference>
<evidence type="ECO:0000259" key="6">
    <source>
        <dbReference type="PROSITE" id="PS50887"/>
    </source>
</evidence>
<organism evidence="7 8">
    <name type="scientific">Pseudothauera lacus</name>
    <dbReference type="NCBI Taxonomy" id="2136175"/>
    <lineage>
        <taxon>Bacteria</taxon>
        <taxon>Pseudomonadati</taxon>
        <taxon>Pseudomonadota</taxon>
        <taxon>Betaproteobacteria</taxon>
        <taxon>Rhodocyclales</taxon>
        <taxon>Zoogloeaceae</taxon>
        <taxon>Pseudothauera</taxon>
    </lineage>
</organism>
<dbReference type="CDD" id="cd01948">
    <property type="entry name" value="EAL"/>
    <property type="match status" value="1"/>
</dbReference>
<dbReference type="NCBIfam" id="TIGR00229">
    <property type="entry name" value="sensory_box"/>
    <property type="match status" value="1"/>
</dbReference>
<sequence length="957" mass="105328">MARLFRLTQRLLLLWFISVAAVLAVTGFAYLLFESHQVEVERRSRIETAFTTLQNHVDQRAALLAGSAQAMAERRNVVATVELFANYFDPEAANVALFDPPARELARDLADLARATTADWAVIVGPQGPIGAWWRYGDEDFKAYFSRHSAGEEVQVMREGDATFGPAGSLQPFVTRVAAGSTIGTGEWPVVMPCATNGGPALFASRAVVVRTTTGMREMGRVMLGSCLDAEFVERVAAQTGTAFGIVGERKLFSHSMPDIIPPAAAAATSAIDERGAVKLAAIRWHVDDTHVLGAGDWLLGDGSRNTAMFVLSRQQLAEQRDALFSAGLAGLALAALVVFVIGLLYLRRSVTLPLERLHEAVGNMRLGRYQRIEGVRRGDEIGDLIDTFNDMSTQIYDREMQLRRLSSAVEQSPATVVITAPDGTIEYVNPRFTEVTGYAAEEVLGRNPGMLKSGKVPPEVYAELWSTIQSGKVWRGEFINRTRNGDLIYEQASISPIFDENRQIIYYVAVKEDVTERKQAEAHINHLAYHDALTDLPNRRLFRDRLNQALRQYARHGTPFALLILDLDHFKDVNDSLGHSVGDELLRQVAGRLRGLLRETDTLSRLGGDEFAILQVGINAPADAAVLAEKILLSFRESFEIGLMRLHSNTSIGIVMPGRDVTDVEDLISRADIALYKAKGAGRASYVYFDDSMTAQVQNDAELIHDLARAAELSQLKLVYQPQIDLGSGRLVGVEALLRWEHPKLGLIPPLRFIPLAESRGLMGEIGLWVLTESCRQWARWHERGLDVGRVAINVSATQFRGGRGLEQMTEIIDSGIAQPAALEIEFTESAFVDAGQETLAWIAALRERGVHFAIDDFGTGYSSLIMLRQIQADKLKVDREFVKDMLTDPNDAAIVHATVSLAKTLGMVVVAEGIEEAEQADYLRVIGCDVGQGYHFARPMDAEEILARYASGPSS</sequence>
<evidence type="ECO:0000259" key="5">
    <source>
        <dbReference type="PROSITE" id="PS50885"/>
    </source>
</evidence>
<dbReference type="CDD" id="cd06225">
    <property type="entry name" value="HAMP"/>
    <property type="match status" value="1"/>
</dbReference>
<dbReference type="InterPro" id="IPR035965">
    <property type="entry name" value="PAS-like_dom_sf"/>
</dbReference>
<feature type="domain" description="HAMP" evidence="5">
    <location>
        <begin position="349"/>
        <end position="401"/>
    </location>
</feature>
<dbReference type="Pfam" id="PF00672">
    <property type="entry name" value="HAMP"/>
    <property type="match status" value="1"/>
</dbReference>
<dbReference type="PROSITE" id="PS50112">
    <property type="entry name" value="PAS"/>
    <property type="match status" value="1"/>
</dbReference>
<dbReference type="RefSeq" id="WP_107491819.1">
    <property type="nucleotide sequence ID" value="NZ_PZKC01000001.1"/>
</dbReference>
<evidence type="ECO:0000313" key="8">
    <source>
        <dbReference type="Proteomes" id="UP000241193"/>
    </source>
</evidence>
<dbReference type="AlphaFoldDB" id="A0A2T4IJV8"/>
<dbReference type="GO" id="GO:0016020">
    <property type="term" value="C:membrane"/>
    <property type="evidence" value="ECO:0007669"/>
    <property type="project" value="InterPro"/>
</dbReference>
<feature type="transmembrane region" description="Helical" evidence="1">
    <location>
        <begin position="12"/>
        <end position="33"/>
    </location>
</feature>
<name>A0A2T4IJV8_9RHOO</name>
<dbReference type="InterPro" id="IPR000700">
    <property type="entry name" value="PAS-assoc_C"/>
</dbReference>
<evidence type="ECO:0008006" key="9">
    <source>
        <dbReference type="Google" id="ProtNLM"/>
    </source>
</evidence>
<feature type="domain" description="PAC" evidence="3">
    <location>
        <begin position="473"/>
        <end position="527"/>
    </location>
</feature>
<keyword evidence="1" id="KW-0812">Transmembrane</keyword>
<dbReference type="InterPro" id="IPR043128">
    <property type="entry name" value="Rev_trsase/Diguanyl_cyclase"/>
</dbReference>
<dbReference type="PROSITE" id="PS50887">
    <property type="entry name" value="GGDEF"/>
    <property type="match status" value="1"/>
</dbReference>
<keyword evidence="1" id="KW-0472">Membrane</keyword>
<dbReference type="PROSITE" id="PS50883">
    <property type="entry name" value="EAL"/>
    <property type="match status" value="1"/>
</dbReference>
<reference evidence="7 8" key="1">
    <citation type="submission" date="2018-03" db="EMBL/GenBank/DDBJ databases">
        <authorList>
            <person name="Keele B.F."/>
        </authorList>
    </citation>
    <scope>NUCLEOTIDE SEQUENCE [LARGE SCALE GENOMIC DNA]</scope>
    <source>
        <strain evidence="7 8">D20</strain>
    </source>
</reference>
<dbReference type="NCBIfam" id="TIGR00254">
    <property type="entry name" value="GGDEF"/>
    <property type="match status" value="1"/>
</dbReference>
<dbReference type="Gene3D" id="6.10.340.10">
    <property type="match status" value="1"/>
</dbReference>
<dbReference type="Gene3D" id="3.20.20.450">
    <property type="entry name" value="EAL domain"/>
    <property type="match status" value="1"/>
</dbReference>
<dbReference type="Gene3D" id="3.30.450.20">
    <property type="entry name" value="PAS domain"/>
    <property type="match status" value="1"/>
</dbReference>
<evidence type="ECO:0000256" key="1">
    <source>
        <dbReference type="SAM" id="Phobius"/>
    </source>
</evidence>
<evidence type="ECO:0000259" key="4">
    <source>
        <dbReference type="PROSITE" id="PS50883"/>
    </source>
</evidence>
<dbReference type="CDD" id="cd00130">
    <property type="entry name" value="PAS"/>
    <property type="match status" value="1"/>
</dbReference>
<dbReference type="PROSITE" id="PS50113">
    <property type="entry name" value="PAC"/>
    <property type="match status" value="1"/>
</dbReference>
<dbReference type="EMBL" id="PZKC01000001">
    <property type="protein sequence ID" value="PTD98059.1"/>
    <property type="molecule type" value="Genomic_DNA"/>
</dbReference>
<dbReference type="GO" id="GO:0003824">
    <property type="term" value="F:catalytic activity"/>
    <property type="evidence" value="ECO:0007669"/>
    <property type="project" value="UniProtKB-ARBA"/>
</dbReference>
<dbReference type="InterPro" id="IPR052155">
    <property type="entry name" value="Biofilm_reg_signaling"/>
</dbReference>